<dbReference type="RefSeq" id="WP_058891489.1">
    <property type="nucleotide sequence ID" value="NZ_LQBL01000028.1"/>
</dbReference>
<dbReference type="STRING" id="767452.AVL62_01415"/>
<dbReference type="PRINTS" id="PR00412">
    <property type="entry name" value="EPOXHYDRLASE"/>
</dbReference>
<gene>
    <name evidence="3" type="ORF">AVL62_01415</name>
</gene>
<accession>A0A0W8I5E3</accession>
<dbReference type="InterPro" id="IPR000073">
    <property type="entry name" value="AB_hydrolase_1"/>
</dbReference>
<dbReference type="EMBL" id="LQBL01000028">
    <property type="protein sequence ID" value="KUG53480.1"/>
    <property type="molecule type" value="Genomic_DNA"/>
</dbReference>
<name>A0A0W8I5E3_9MICO</name>
<dbReference type="PANTHER" id="PTHR43329">
    <property type="entry name" value="EPOXIDE HYDROLASE"/>
    <property type="match status" value="1"/>
</dbReference>
<dbReference type="InterPro" id="IPR000639">
    <property type="entry name" value="Epox_hydrolase-like"/>
</dbReference>
<evidence type="ECO:0000313" key="3">
    <source>
        <dbReference type="EMBL" id="KUG53480.1"/>
    </source>
</evidence>
<proteinExistence type="predicted"/>
<organism evidence="3 4">
    <name type="scientific">Serinicoccus chungangensis</name>
    <dbReference type="NCBI Taxonomy" id="767452"/>
    <lineage>
        <taxon>Bacteria</taxon>
        <taxon>Bacillati</taxon>
        <taxon>Actinomycetota</taxon>
        <taxon>Actinomycetes</taxon>
        <taxon>Micrococcales</taxon>
        <taxon>Ornithinimicrobiaceae</taxon>
        <taxon>Serinicoccus</taxon>
    </lineage>
</organism>
<evidence type="ECO:0000259" key="2">
    <source>
        <dbReference type="Pfam" id="PF00561"/>
    </source>
</evidence>
<dbReference type="Pfam" id="PF00561">
    <property type="entry name" value="Abhydrolase_1"/>
    <property type="match status" value="1"/>
</dbReference>
<keyword evidence="1 3" id="KW-0378">Hydrolase</keyword>
<dbReference type="SUPFAM" id="SSF53474">
    <property type="entry name" value="alpha/beta-Hydrolases"/>
    <property type="match status" value="1"/>
</dbReference>
<keyword evidence="4" id="KW-1185">Reference proteome</keyword>
<dbReference type="GO" id="GO:0016787">
    <property type="term" value="F:hydrolase activity"/>
    <property type="evidence" value="ECO:0007669"/>
    <property type="project" value="UniProtKB-KW"/>
</dbReference>
<dbReference type="Proteomes" id="UP000054837">
    <property type="component" value="Unassembled WGS sequence"/>
</dbReference>
<sequence length="285" mass="30502">MSGEETLRYTRDGLTHEALVGGPPGGPVVLLLHGFPQDGTAWDRVSPALHAAGLRTLAPHQRGYAEGARPRRVAAYRMERLVEDALGLLDHVGADRAHVAGHDWGGAVAWALAAWHPERVATLTVASTPHPRALAWAVRHADQARRSWYIAGFQVPVLPELVMARALRRGALVRTGLPAADARRYAARLGTRAALRGPVGWYRAAARPGGRPVGRVPVPTTLVWGSGDPFLGRAAAERTARAVTGPYRFVELDAGHWLPERRPTELAQEVLLRCGAAPDPAAGAG</sequence>
<evidence type="ECO:0000313" key="4">
    <source>
        <dbReference type="Proteomes" id="UP000054837"/>
    </source>
</evidence>
<reference evidence="3 4" key="1">
    <citation type="submission" date="2015-12" db="EMBL/GenBank/DDBJ databases">
        <title>Serinicoccus chungangenesis strain CD08_5 genome sequencing and assembly.</title>
        <authorList>
            <person name="Chander A.M."/>
            <person name="Kaur G."/>
            <person name="Nair G.R."/>
            <person name="Dhawan D.K."/>
            <person name="Kochhar R.K."/>
            <person name="Mayilraj S."/>
            <person name="Bhadada S.K."/>
        </authorList>
    </citation>
    <scope>NUCLEOTIDE SEQUENCE [LARGE SCALE GENOMIC DNA]</scope>
    <source>
        <strain evidence="3 4">CD08_5</strain>
    </source>
</reference>
<dbReference type="Gene3D" id="3.40.50.1820">
    <property type="entry name" value="alpha/beta hydrolase"/>
    <property type="match status" value="1"/>
</dbReference>
<protein>
    <submittedName>
        <fullName evidence="3">Alpha/beta hydrolase</fullName>
    </submittedName>
</protein>
<dbReference type="AlphaFoldDB" id="A0A0W8I5E3"/>
<dbReference type="OrthoDB" id="2987348at2"/>
<feature type="domain" description="AB hydrolase-1" evidence="2">
    <location>
        <begin position="27"/>
        <end position="259"/>
    </location>
</feature>
<comment type="caution">
    <text evidence="3">The sequence shown here is derived from an EMBL/GenBank/DDBJ whole genome shotgun (WGS) entry which is preliminary data.</text>
</comment>
<dbReference type="InterPro" id="IPR029058">
    <property type="entry name" value="AB_hydrolase_fold"/>
</dbReference>
<dbReference type="PRINTS" id="PR00111">
    <property type="entry name" value="ABHYDROLASE"/>
</dbReference>
<evidence type="ECO:0000256" key="1">
    <source>
        <dbReference type="ARBA" id="ARBA00022801"/>
    </source>
</evidence>